<dbReference type="OrthoDB" id="1094536at2"/>
<dbReference type="InterPro" id="IPR036388">
    <property type="entry name" value="WH-like_DNA-bd_sf"/>
</dbReference>
<dbReference type="Proteomes" id="UP000223749">
    <property type="component" value="Chromosome"/>
</dbReference>
<dbReference type="InterPro" id="IPR019888">
    <property type="entry name" value="Tscrpt_reg_AsnC-like"/>
</dbReference>
<dbReference type="Gene3D" id="3.30.70.920">
    <property type="match status" value="1"/>
</dbReference>
<dbReference type="InterPro" id="IPR019887">
    <property type="entry name" value="Tscrpt_reg_AsnC/Lrp_C"/>
</dbReference>
<evidence type="ECO:0000313" key="5">
    <source>
        <dbReference type="EMBL" id="ATP55440.1"/>
    </source>
</evidence>
<dbReference type="GO" id="GO:0005829">
    <property type="term" value="C:cytosol"/>
    <property type="evidence" value="ECO:0007669"/>
    <property type="project" value="TreeGrafter"/>
</dbReference>
<dbReference type="EMBL" id="CP024091">
    <property type="protein sequence ID" value="ATP55440.1"/>
    <property type="molecule type" value="Genomic_DNA"/>
</dbReference>
<dbReference type="Pfam" id="PF01037">
    <property type="entry name" value="AsnC_trans_reg"/>
    <property type="match status" value="1"/>
</dbReference>
<gene>
    <name evidence="5" type="ORF">CPT03_02665</name>
</gene>
<dbReference type="Gene3D" id="1.10.10.10">
    <property type="entry name" value="Winged helix-like DNA-binding domain superfamily/Winged helix DNA-binding domain"/>
    <property type="match status" value="1"/>
</dbReference>
<evidence type="ECO:0000313" key="6">
    <source>
        <dbReference type="Proteomes" id="UP000223749"/>
    </source>
</evidence>
<dbReference type="KEGG" id="pgs:CPT03_02665"/>
<dbReference type="InterPro" id="IPR000485">
    <property type="entry name" value="AsnC-type_HTH_dom"/>
</dbReference>
<dbReference type="SUPFAM" id="SSF54909">
    <property type="entry name" value="Dimeric alpha+beta barrel"/>
    <property type="match status" value="1"/>
</dbReference>
<accession>A0A2D1U1G0</accession>
<sequence>MFKIQGLDPINNEILNVLQRNAEISVKQIAYKIHKSESATHERIKFLKKGGFVKRSVLLLDYTKFHKVEMAYVLVRLNDHSSLAAANFYQKVKTFDEVMECSQITGHFGFQLKIVTTCSRAFYIFFETKLKAIDIVGETCTNYVLAEHKYETAFKLS</sequence>
<feature type="domain" description="Transcription regulator AsnC/Lrp ligand binding" evidence="4">
    <location>
        <begin position="73"/>
        <end position="146"/>
    </location>
</feature>
<keyword evidence="2" id="KW-0238">DNA-binding</keyword>
<dbReference type="Pfam" id="PF13412">
    <property type="entry name" value="HTH_24"/>
    <property type="match status" value="1"/>
</dbReference>
<evidence type="ECO:0000259" key="4">
    <source>
        <dbReference type="Pfam" id="PF01037"/>
    </source>
</evidence>
<evidence type="ECO:0000256" key="1">
    <source>
        <dbReference type="ARBA" id="ARBA00023015"/>
    </source>
</evidence>
<evidence type="ECO:0000256" key="2">
    <source>
        <dbReference type="ARBA" id="ARBA00023125"/>
    </source>
</evidence>
<proteinExistence type="predicted"/>
<keyword evidence="3" id="KW-0804">Transcription</keyword>
<dbReference type="PANTHER" id="PTHR30154:SF34">
    <property type="entry name" value="TRANSCRIPTIONAL REGULATOR AZLB"/>
    <property type="match status" value="1"/>
</dbReference>
<dbReference type="RefSeq" id="WP_099437391.1">
    <property type="nucleotide sequence ID" value="NZ_CP024091.1"/>
</dbReference>
<dbReference type="GO" id="GO:0043565">
    <property type="term" value="F:sequence-specific DNA binding"/>
    <property type="evidence" value="ECO:0007669"/>
    <property type="project" value="InterPro"/>
</dbReference>
<dbReference type="InterPro" id="IPR011008">
    <property type="entry name" value="Dimeric_a/b-barrel"/>
</dbReference>
<evidence type="ECO:0000256" key="3">
    <source>
        <dbReference type="ARBA" id="ARBA00023163"/>
    </source>
</evidence>
<keyword evidence="6" id="KW-1185">Reference proteome</keyword>
<keyword evidence="1" id="KW-0805">Transcription regulation</keyword>
<dbReference type="PRINTS" id="PR00033">
    <property type="entry name" value="HTHASNC"/>
</dbReference>
<reference evidence="5 6" key="1">
    <citation type="submission" date="2017-10" db="EMBL/GenBank/DDBJ databases">
        <title>Whole genome of Pedobacter ginsengisoli T01R-27 isolated from tomato rhizosphere.</title>
        <authorList>
            <person name="Weon H.-Y."/>
            <person name="Lee S.A."/>
            <person name="Sang M.K."/>
            <person name="Song J."/>
        </authorList>
    </citation>
    <scope>NUCLEOTIDE SEQUENCE [LARGE SCALE GENOMIC DNA]</scope>
    <source>
        <strain evidence="5 6">T01R-27</strain>
    </source>
</reference>
<dbReference type="InterPro" id="IPR036390">
    <property type="entry name" value="WH_DNA-bd_sf"/>
</dbReference>
<organism evidence="5 6">
    <name type="scientific">Pedobacter ginsengisoli</name>
    <dbReference type="NCBI Taxonomy" id="363852"/>
    <lineage>
        <taxon>Bacteria</taxon>
        <taxon>Pseudomonadati</taxon>
        <taxon>Bacteroidota</taxon>
        <taxon>Sphingobacteriia</taxon>
        <taxon>Sphingobacteriales</taxon>
        <taxon>Sphingobacteriaceae</taxon>
        <taxon>Pedobacter</taxon>
    </lineage>
</organism>
<dbReference type="SMART" id="SM00344">
    <property type="entry name" value="HTH_ASNC"/>
    <property type="match status" value="1"/>
</dbReference>
<dbReference type="GO" id="GO:0043200">
    <property type="term" value="P:response to amino acid"/>
    <property type="evidence" value="ECO:0007669"/>
    <property type="project" value="TreeGrafter"/>
</dbReference>
<name>A0A2D1U1G0_9SPHI</name>
<dbReference type="AlphaFoldDB" id="A0A2D1U1G0"/>
<dbReference type="PANTHER" id="PTHR30154">
    <property type="entry name" value="LEUCINE-RESPONSIVE REGULATORY PROTEIN"/>
    <property type="match status" value="1"/>
</dbReference>
<protein>
    <submittedName>
        <fullName evidence="5">AsnC family transcriptional regulator</fullName>
    </submittedName>
</protein>
<dbReference type="SUPFAM" id="SSF46785">
    <property type="entry name" value="Winged helix' DNA-binding domain"/>
    <property type="match status" value="1"/>
</dbReference>